<evidence type="ECO:0000313" key="1">
    <source>
        <dbReference type="EMBL" id="SHO81252.1"/>
    </source>
</evidence>
<name>A0A1W1EKD1_9ZZZZ</name>
<reference evidence="1" key="1">
    <citation type="submission" date="2016-10" db="EMBL/GenBank/DDBJ databases">
        <authorList>
            <person name="de Groot N.N."/>
        </authorList>
    </citation>
    <scope>NUCLEOTIDE SEQUENCE</scope>
</reference>
<organism evidence="1">
    <name type="scientific">hydrothermal vent metagenome</name>
    <dbReference type="NCBI Taxonomy" id="652676"/>
    <lineage>
        <taxon>unclassified sequences</taxon>
        <taxon>metagenomes</taxon>
        <taxon>ecological metagenomes</taxon>
    </lineage>
</organism>
<dbReference type="AlphaFoldDB" id="A0A1W1EKD1"/>
<sequence length="246" mass="29078">MSEVERIEALEREIRELKGLNNDSIPTYSFSKIKIEDLDSLVELNLGLNRDIFNSWFINDIKLSNDIDKFLVDLIEKNKFLMKVYNEEDLKIKFISKLLNHIDFQSYENNFREFYELVISYKTDRFIFTGTTDFVVSKGFLYSQKPYFFIQEFKKSIKGSDPEPQLLAELISAVELNNETSIKGAYIVGAIWNFVILEKLGRDKYQYFVSENFDSSKIEDLKGIYRNLVFVKNEIIDKIKIEEKRK</sequence>
<protein>
    <submittedName>
        <fullName evidence="1">Uncharacterized protein</fullName>
    </submittedName>
</protein>
<accession>A0A1W1EKD1</accession>
<proteinExistence type="predicted"/>
<dbReference type="EMBL" id="FRYL01000034">
    <property type="protein sequence ID" value="SHO81252.1"/>
    <property type="molecule type" value="Genomic_DNA"/>
</dbReference>
<gene>
    <name evidence="1" type="ORF">MNB_SV-15-1287</name>
</gene>